<name>A0A1Y5TX43_9RHOB</name>
<proteinExistence type="predicted"/>
<dbReference type="AlphaFoldDB" id="A0A1Y5TX43"/>
<organism evidence="7 8">
    <name type="scientific">Falsiruegeria litorea R37</name>
    <dbReference type="NCBI Taxonomy" id="1200284"/>
    <lineage>
        <taxon>Bacteria</taxon>
        <taxon>Pseudomonadati</taxon>
        <taxon>Pseudomonadota</taxon>
        <taxon>Alphaproteobacteria</taxon>
        <taxon>Rhodobacterales</taxon>
        <taxon>Roseobacteraceae</taxon>
        <taxon>Falsiruegeria</taxon>
    </lineage>
</organism>
<dbReference type="GO" id="GO:0008610">
    <property type="term" value="P:lipid biosynthetic process"/>
    <property type="evidence" value="ECO:0007669"/>
    <property type="project" value="InterPro"/>
</dbReference>
<evidence type="ECO:0000256" key="4">
    <source>
        <dbReference type="ARBA" id="ARBA00023136"/>
    </source>
</evidence>
<dbReference type="InterPro" id="IPR050307">
    <property type="entry name" value="Sterol_Desaturase_Related"/>
</dbReference>
<dbReference type="InterPro" id="IPR006694">
    <property type="entry name" value="Fatty_acid_hydroxylase"/>
</dbReference>
<dbReference type="Proteomes" id="UP000193077">
    <property type="component" value="Unassembled WGS sequence"/>
</dbReference>
<sequence>MEYLDQIGTIFSDFINPKKRIFVGYLVLSILIALAFLVVIRRSSTKGAVGTIFDRRVLFSRSAIADYKIFVINQVITMLVSPLLLTQIAIATAVFFFLHRFEFITSGQFENTSAPLVVALFSVTLFVVDDLTKYLLHRWMHRFPILWSIHKVHHSATTMTPITVYRVHPFEAVLYASRGALAQGPVVALFLFLFGSTVSLATVVGVNVLVFVFHVTGANLRHSHIQIGYWRWLEFFLISPAQHQIHHSVAKRHHDRNFGAALAIWDWMFGTLHLSQKEPLTFGLGGKEGTESEISSLYCQPVLDIVRISKRYLLAPFQRGRP</sequence>
<evidence type="ECO:0000313" key="8">
    <source>
        <dbReference type="Proteomes" id="UP000193077"/>
    </source>
</evidence>
<evidence type="ECO:0000313" key="7">
    <source>
        <dbReference type="EMBL" id="SLN72179.1"/>
    </source>
</evidence>
<dbReference type="OrthoDB" id="9770329at2"/>
<evidence type="ECO:0000256" key="5">
    <source>
        <dbReference type="SAM" id="Phobius"/>
    </source>
</evidence>
<evidence type="ECO:0000256" key="3">
    <source>
        <dbReference type="ARBA" id="ARBA00022989"/>
    </source>
</evidence>
<dbReference type="GO" id="GO:0016491">
    <property type="term" value="F:oxidoreductase activity"/>
    <property type="evidence" value="ECO:0007669"/>
    <property type="project" value="InterPro"/>
</dbReference>
<feature type="transmembrane region" description="Helical" evidence="5">
    <location>
        <begin position="70"/>
        <end position="96"/>
    </location>
</feature>
<feature type="transmembrane region" description="Helical" evidence="5">
    <location>
        <begin position="116"/>
        <end position="136"/>
    </location>
</feature>
<evidence type="ECO:0000259" key="6">
    <source>
        <dbReference type="Pfam" id="PF04116"/>
    </source>
</evidence>
<dbReference type="RefSeq" id="WP_085797935.1">
    <property type="nucleotide sequence ID" value="NZ_FWFO01000007.1"/>
</dbReference>
<dbReference type="GO" id="GO:0016020">
    <property type="term" value="C:membrane"/>
    <property type="evidence" value="ECO:0007669"/>
    <property type="project" value="UniProtKB-SubCell"/>
</dbReference>
<evidence type="ECO:0000256" key="2">
    <source>
        <dbReference type="ARBA" id="ARBA00022692"/>
    </source>
</evidence>
<keyword evidence="2 5" id="KW-0812">Transmembrane</keyword>
<reference evidence="7 8" key="1">
    <citation type="submission" date="2017-03" db="EMBL/GenBank/DDBJ databases">
        <authorList>
            <person name="Afonso C.L."/>
            <person name="Miller P.J."/>
            <person name="Scott M.A."/>
            <person name="Spackman E."/>
            <person name="Goraichik I."/>
            <person name="Dimitrov K.M."/>
            <person name="Suarez D.L."/>
            <person name="Swayne D.E."/>
        </authorList>
    </citation>
    <scope>NUCLEOTIDE SEQUENCE [LARGE SCALE GENOMIC DNA]</scope>
    <source>
        <strain evidence="7 8">CECT 7639</strain>
    </source>
</reference>
<comment type="subcellular location">
    <subcellularLocation>
        <location evidence="1">Membrane</location>
    </subcellularLocation>
</comment>
<feature type="transmembrane region" description="Helical" evidence="5">
    <location>
        <begin position="21"/>
        <end position="40"/>
    </location>
</feature>
<keyword evidence="8" id="KW-1185">Reference proteome</keyword>
<evidence type="ECO:0000256" key="1">
    <source>
        <dbReference type="ARBA" id="ARBA00004370"/>
    </source>
</evidence>
<keyword evidence="4 5" id="KW-0472">Membrane</keyword>
<accession>A0A1Y5TX43</accession>
<dbReference type="EMBL" id="FWFO01000007">
    <property type="protein sequence ID" value="SLN72179.1"/>
    <property type="molecule type" value="Genomic_DNA"/>
</dbReference>
<keyword evidence="3 5" id="KW-1133">Transmembrane helix</keyword>
<dbReference type="PANTHER" id="PTHR11863">
    <property type="entry name" value="STEROL DESATURASE"/>
    <property type="match status" value="1"/>
</dbReference>
<dbReference type="Pfam" id="PF04116">
    <property type="entry name" value="FA_hydroxylase"/>
    <property type="match status" value="1"/>
</dbReference>
<gene>
    <name evidence="7" type="ORF">TRL7639_04289</name>
</gene>
<feature type="domain" description="Fatty acid hydroxylase" evidence="6">
    <location>
        <begin position="124"/>
        <end position="271"/>
    </location>
</feature>
<dbReference type="GO" id="GO:0005506">
    <property type="term" value="F:iron ion binding"/>
    <property type="evidence" value="ECO:0007669"/>
    <property type="project" value="InterPro"/>
</dbReference>
<protein>
    <submittedName>
        <fullName evidence="7">Fatty acid hydroxylase superfamily protein</fullName>
    </submittedName>
</protein>
<feature type="transmembrane region" description="Helical" evidence="5">
    <location>
        <begin position="186"/>
        <end position="213"/>
    </location>
</feature>